<keyword evidence="1" id="KW-1133">Transmembrane helix</keyword>
<dbReference type="EMBL" id="CP026923">
    <property type="protein sequence ID" value="AVG24393.1"/>
    <property type="molecule type" value="Genomic_DNA"/>
</dbReference>
<sequence>MDPVSQAQPTKVRFPRRIPIRHLFHVPALAGVMPAVVLISAIASTSGLTLSVLVVWLAVHAVTLLLAGLLGWAFAAILRAGGRTTVGPLIVVTTGALVGGAKGFLTAVVDLGLGLTDAGATELFIRGLGGIVVGVWLIGTLAYARSALEKLEDAREMLVRANIARRLTEEGASTPPELTTSLYAVRGLRDQLTREPEATTAKEIRSVVDATIRPLSRALWSVEQQRYPSLRLSSLYRVALGSMRPRAWLIAVLWSATSFTGLAVPLGIIDALLYVGWVGLLGAALFSLIRLPSRLPIAVSLPLVIVSSIAAVLGGNAMARLVYPPLSDLIGLGLLVSGVVWMTFIAISASMLSGVLDIRRVIEADLASHDTQALLDTRAGLSAEAVSARRLATELHGRVQSKLLAVASGFDQRRLTRKQLAQQLGDVVGNLEKLAGINQGNTASEVATENETETLRSLEEAWAGLVDLRIDDASRSVLDLALVAKPELMEPLREVINNAHRHGHAGVVEVSASSSEDALEIVFTDDGYGPTGGGAGLGSALFDLWTQGNWSLGAAVDGGGRVEMVIEQNRLAPSQDI</sequence>
<keyword evidence="1" id="KW-0812">Transmembrane</keyword>
<dbReference type="Gene3D" id="3.30.565.10">
    <property type="entry name" value="Histidine kinase-like ATPase, C-terminal domain"/>
    <property type="match status" value="1"/>
</dbReference>
<keyword evidence="3" id="KW-1185">Reference proteome</keyword>
<feature type="transmembrane region" description="Helical" evidence="1">
    <location>
        <begin position="23"/>
        <end position="43"/>
    </location>
</feature>
<feature type="transmembrane region" description="Helical" evidence="1">
    <location>
        <begin position="247"/>
        <end position="265"/>
    </location>
</feature>
<keyword evidence="2" id="KW-0418">Kinase</keyword>
<keyword evidence="2" id="KW-0808">Transferase</keyword>
<feature type="transmembrane region" description="Helical" evidence="1">
    <location>
        <begin position="123"/>
        <end position="144"/>
    </location>
</feature>
<dbReference type="AlphaFoldDB" id="A0A2L2BRU0"/>
<name>A0A2L2BRU0_9MICO</name>
<dbReference type="InterPro" id="IPR036890">
    <property type="entry name" value="HATPase_C_sf"/>
</dbReference>
<feature type="transmembrane region" description="Helical" evidence="1">
    <location>
        <begin position="271"/>
        <end position="289"/>
    </location>
</feature>
<feature type="transmembrane region" description="Helical" evidence="1">
    <location>
        <begin position="89"/>
        <end position="111"/>
    </location>
</feature>
<dbReference type="SUPFAM" id="SSF55874">
    <property type="entry name" value="ATPase domain of HSP90 chaperone/DNA topoisomerase II/histidine kinase"/>
    <property type="match status" value="1"/>
</dbReference>
<organism evidence="2 3">
    <name type="scientific">Pontimonas salivibrio</name>
    <dbReference type="NCBI Taxonomy" id="1159327"/>
    <lineage>
        <taxon>Bacteria</taxon>
        <taxon>Bacillati</taxon>
        <taxon>Actinomycetota</taxon>
        <taxon>Actinomycetes</taxon>
        <taxon>Micrococcales</taxon>
        <taxon>Microbacteriaceae</taxon>
        <taxon>Pontimonas</taxon>
    </lineage>
</organism>
<accession>A0A2L2BRU0</accession>
<protein>
    <submittedName>
        <fullName evidence="2">Signal transduction histidine kinase</fullName>
    </submittedName>
</protein>
<feature type="transmembrane region" description="Helical" evidence="1">
    <location>
        <begin position="301"/>
        <end position="323"/>
    </location>
</feature>
<dbReference type="GO" id="GO:0016301">
    <property type="term" value="F:kinase activity"/>
    <property type="evidence" value="ECO:0007669"/>
    <property type="project" value="UniProtKB-KW"/>
</dbReference>
<evidence type="ECO:0000313" key="2">
    <source>
        <dbReference type="EMBL" id="AVG24393.1"/>
    </source>
</evidence>
<dbReference type="KEGG" id="psai:C3B54_111451"/>
<proteinExistence type="predicted"/>
<reference evidence="2 3" key="1">
    <citation type="submission" date="2018-02" db="EMBL/GenBank/DDBJ databases">
        <title>Complete genome of the streamlined marine actinobacterium Pontimonas salivibrio CL-TW6 adapted to coastal planktonic lifestype.</title>
        <authorList>
            <person name="Cho B.C."/>
            <person name="Hardies S.C."/>
            <person name="Jang G.I."/>
            <person name="Hwang C.Y."/>
        </authorList>
    </citation>
    <scope>NUCLEOTIDE SEQUENCE [LARGE SCALE GENOMIC DNA]</scope>
    <source>
        <strain evidence="2 3">CL-TW6</strain>
    </source>
</reference>
<evidence type="ECO:0000313" key="3">
    <source>
        <dbReference type="Proteomes" id="UP000243077"/>
    </source>
</evidence>
<keyword evidence="1" id="KW-0472">Membrane</keyword>
<gene>
    <name evidence="2" type="ORF">C3B54_111451</name>
</gene>
<feature type="transmembrane region" description="Helical" evidence="1">
    <location>
        <begin position="55"/>
        <end position="77"/>
    </location>
</feature>
<evidence type="ECO:0000256" key="1">
    <source>
        <dbReference type="SAM" id="Phobius"/>
    </source>
</evidence>
<dbReference type="Proteomes" id="UP000243077">
    <property type="component" value="Chromosome"/>
</dbReference>
<feature type="transmembrane region" description="Helical" evidence="1">
    <location>
        <begin position="329"/>
        <end position="352"/>
    </location>
</feature>